<evidence type="ECO:0000313" key="7">
    <source>
        <dbReference type="Proteomes" id="UP000658514"/>
    </source>
</evidence>
<keyword evidence="2" id="KW-0042">Antenna complex</keyword>
<feature type="domain" description="NACHT C-terminal Cysteine and Histidine-containing" evidence="5">
    <location>
        <begin position="550"/>
        <end position="577"/>
    </location>
</feature>
<dbReference type="Pfam" id="PF22730">
    <property type="entry name" value="NCC-H"/>
    <property type="match status" value="1"/>
</dbReference>
<keyword evidence="3" id="KW-0605">Phycobilisome</keyword>
<dbReference type="Gene3D" id="1.25.10.10">
    <property type="entry name" value="Leucine-rich Repeat Variant"/>
    <property type="match status" value="2"/>
</dbReference>
<dbReference type="RefSeq" id="WP_190538983.1">
    <property type="nucleotide sequence ID" value="NZ_CAWPNO010000106.1"/>
</dbReference>
<comment type="similarity">
    <text evidence="1">Belongs to the CpcE/RpcE/PecE family.</text>
</comment>
<name>A0ABR8A6M5_9CYAN</name>
<keyword evidence="7" id="KW-1185">Reference proteome</keyword>
<dbReference type="SUPFAM" id="SSF48371">
    <property type="entry name" value="ARM repeat"/>
    <property type="match status" value="1"/>
</dbReference>
<evidence type="ECO:0000256" key="2">
    <source>
        <dbReference type="ARBA" id="ARBA00022549"/>
    </source>
</evidence>
<dbReference type="EMBL" id="JACJQH010000007">
    <property type="protein sequence ID" value="MBD2195060.1"/>
    <property type="molecule type" value="Genomic_DNA"/>
</dbReference>
<evidence type="ECO:0000313" key="6">
    <source>
        <dbReference type="EMBL" id="MBD2195060.1"/>
    </source>
</evidence>
<dbReference type="InterPro" id="IPR054570">
    <property type="entry name" value="NCC-H_dom"/>
</dbReference>
<comment type="caution">
    <text evidence="6">The sequence shown here is derived from an EMBL/GenBank/DDBJ whole genome shotgun (WGS) entry which is preliminary data.</text>
</comment>
<organism evidence="6 7">
    <name type="scientific">Calothrix parietina FACHB-288</name>
    <dbReference type="NCBI Taxonomy" id="2692896"/>
    <lineage>
        <taxon>Bacteria</taxon>
        <taxon>Bacillati</taxon>
        <taxon>Cyanobacteriota</taxon>
        <taxon>Cyanophyceae</taxon>
        <taxon>Nostocales</taxon>
        <taxon>Calotrichaceae</taxon>
        <taxon>Calothrix</taxon>
    </lineage>
</organism>
<reference evidence="6 7" key="1">
    <citation type="journal article" date="2020" name="ISME J.">
        <title>Comparative genomics reveals insights into cyanobacterial evolution and habitat adaptation.</title>
        <authorList>
            <person name="Chen M.Y."/>
            <person name="Teng W.K."/>
            <person name="Zhao L."/>
            <person name="Hu C.X."/>
            <person name="Zhou Y.K."/>
            <person name="Han B.P."/>
            <person name="Song L.R."/>
            <person name="Shu W.S."/>
        </authorList>
    </citation>
    <scope>NUCLEOTIDE SEQUENCE [LARGE SCALE GENOMIC DNA]</scope>
    <source>
        <strain evidence="6 7">FACHB-288</strain>
    </source>
</reference>
<keyword evidence="4" id="KW-0456">Lyase</keyword>
<evidence type="ECO:0000259" key="5">
    <source>
        <dbReference type="Pfam" id="PF22730"/>
    </source>
</evidence>
<dbReference type="InterPro" id="IPR016024">
    <property type="entry name" value="ARM-type_fold"/>
</dbReference>
<evidence type="ECO:0000256" key="1">
    <source>
        <dbReference type="ARBA" id="ARBA00009299"/>
    </source>
</evidence>
<dbReference type="Proteomes" id="UP000658514">
    <property type="component" value="Unassembled WGS sequence"/>
</dbReference>
<evidence type="ECO:0000256" key="4">
    <source>
        <dbReference type="ARBA" id="ARBA00023239"/>
    </source>
</evidence>
<sequence length="578" mass="65458">MHDWQYFFNCERTFLNQDNYRIFEPSWKTKILQWFRREDVAKAQKEAFIQALIDFDDNCSDFYRYRAYFIAAEALAYFPECSLGDVIVAQLLKWSYGYFRQDKRDWQIVPKPLVKAARTTLELTGRKRVIAAFVDLVHTTESRTILRRAAEKLAQFDPGNKSALAALALLHSLPNQEKIAVSGESAIAAVIQIMETTPNKYNCWEAIATLGKIAVGNQTAIASLVKFLQINQGDRICLDAAKVLWQLDPGNAAVIQALIYLLENSASAFLRECAAVYLLEIEPANQVGIDALCDSIKNIAKFSEHVDYARYIACVSTERLLEVHTSLHEGNQAVIAALIELIYTTKNDYLLCDVARTLGKINPGNEIAIPTLLQIIETTEDESICCQYAAYLGELIPGNIFAINKLSQLISSTQSEWVRISANQNLLKIDLTNPTAIATLSQIRKSNLCQYESILFATVLNLEQLHLANQILPEKLNEVISTLIQFIQPLTPDDDNQNCFNSQTTNQQSYEDYLMDIADVLTKILRTEDLPQVITALKGYLSQPFAKNSSYRYDAVFHIIWHCANNLNYPDFYTAWHN</sequence>
<evidence type="ECO:0000256" key="3">
    <source>
        <dbReference type="ARBA" id="ARBA00022738"/>
    </source>
</evidence>
<dbReference type="InterPro" id="IPR011989">
    <property type="entry name" value="ARM-like"/>
</dbReference>
<gene>
    <name evidence="6" type="ORF">H6G24_06050</name>
</gene>
<proteinExistence type="inferred from homology"/>
<protein>
    <submittedName>
        <fullName evidence="6">HEAT repeat domain-containing protein</fullName>
    </submittedName>
</protein>
<accession>A0ABR8A6M5</accession>